<name>A0A8I1AAN1_THEIN</name>
<evidence type="ECO:0000259" key="3">
    <source>
        <dbReference type="Pfam" id="PF00501"/>
    </source>
</evidence>
<dbReference type="PANTHER" id="PTHR43272:SF33">
    <property type="entry name" value="AMP-BINDING DOMAIN-CONTAINING PROTEIN-RELATED"/>
    <property type="match status" value="1"/>
</dbReference>
<gene>
    <name evidence="4" type="ORF">I8U20_12420</name>
</gene>
<accession>A0A8I1AAN1</accession>
<sequence length="478" mass="53805">MKSHNLLEMLSRTVKRFPERTALSWEENDELHKLSYQRLWNMIRDFAFGLEKIGIRPGAKIAVIAENHPRWVISEFAVLSLGATSVPIHPNRHPDQIRKILRHADVTGIITDRYELLEKVKGASDLLQHSILLNGKADGSLGALQFETIIQIGQSIANEEQEWAYPSIQPLDVAVIYYPNDKTKTEKGVLLSHGNILNNLQSFLYVIPYTKHDRLLSVLNLSHPFERIAGYLAPLATGAEITYIARDANWVKASKRIKPTLFSLSPVLVHTIYEYLNKQIQSSPAKKFLFQHALRQAEKIYGLKRKGYNWSVPSSLQLHQSLSQTLLFAPLQKQLGGRVRFILSGGAPLNEKVHRFFWCINLPVVESYYLTECASVISATNLSCPQPKTAGKPLPGIELRIQADGELMIKIPQVISGYYKIPLSDTNVYTNGWISTGDHAEMDADGTLHNLRRKVELDPQKAVLPTAVHKEPMAGFSP</sequence>
<proteinExistence type="predicted"/>
<dbReference type="GO" id="GO:0016020">
    <property type="term" value="C:membrane"/>
    <property type="evidence" value="ECO:0007669"/>
    <property type="project" value="TreeGrafter"/>
</dbReference>
<dbReference type="GO" id="GO:0004467">
    <property type="term" value="F:long-chain fatty acid-CoA ligase activity"/>
    <property type="evidence" value="ECO:0007669"/>
    <property type="project" value="TreeGrafter"/>
</dbReference>
<organism evidence="4 5">
    <name type="scientific">Thermoactinomyces intermedius</name>
    <dbReference type="NCBI Taxonomy" id="2024"/>
    <lineage>
        <taxon>Bacteria</taxon>
        <taxon>Bacillati</taxon>
        <taxon>Bacillota</taxon>
        <taxon>Bacilli</taxon>
        <taxon>Bacillales</taxon>
        <taxon>Thermoactinomycetaceae</taxon>
        <taxon>Thermoactinomyces</taxon>
    </lineage>
</organism>
<dbReference type="SUPFAM" id="SSF56801">
    <property type="entry name" value="Acetyl-CoA synthetase-like"/>
    <property type="match status" value="1"/>
</dbReference>
<protein>
    <submittedName>
        <fullName evidence="4">AMP-binding protein</fullName>
    </submittedName>
</protein>
<dbReference type="Proteomes" id="UP000633619">
    <property type="component" value="Unassembled WGS sequence"/>
</dbReference>
<evidence type="ECO:0000313" key="5">
    <source>
        <dbReference type="Proteomes" id="UP000633619"/>
    </source>
</evidence>
<dbReference type="Pfam" id="PF00501">
    <property type="entry name" value="AMP-binding"/>
    <property type="match status" value="1"/>
</dbReference>
<dbReference type="InterPro" id="IPR000873">
    <property type="entry name" value="AMP-dep_synth/lig_dom"/>
</dbReference>
<dbReference type="AlphaFoldDB" id="A0A8I1AAN1"/>
<keyword evidence="2" id="KW-0067">ATP-binding</keyword>
<reference evidence="4 5" key="1">
    <citation type="submission" date="2020-12" db="EMBL/GenBank/DDBJ databases">
        <title>WGS of Thermoactinomyces spp.</title>
        <authorList>
            <person name="Cheng K."/>
        </authorList>
    </citation>
    <scope>NUCLEOTIDE SEQUENCE [LARGE SCALE GENOMIC DNA]</scope>
    <source>
        <strain evidence="5">CICC 10671\DSM 43846</strain>
    </source>
</reference>
<dbReference type="PANTHER" id="PTHR43272">
    <property type="entry name" value="LONG-CHAIN-FATTY-ACID--COA LIGASE"/>
    <property type="match status" value="1"/>
</dbReference>
<dbReference type="GO" id="GO:0005524">
    <property type="term" value="F:ATP binding"/>
    <property type="evidence" value="ECO:0007669"/>
    <property type="project" value="UniProtKB-KW"/>
</dbReference>
<evidence type="ECO:0000256" key="2">
    <source>
        <dbReference type="ARBA" id="ARBA00022840"/>
    </source>
</evidence>
<evidence type="ECO:0000313" key="4">
    <source>
        <dbReference type="EMBL" id="MBH8596105.1"/>
    </source>
</evidence>
<dbReference type="EMBL" id="JAECVW010000010">
    <property type="protein sequence ID" value="MBH8596105.1"/>
    <property type="molecule type" value="Genomic_DNA"/>
</dbReference>
<dbReference type="Gene3D" id="3.40.50.12780">
    <property type="entry name" value="N-terminal domain of ligase-like"/>
    <property type="match status" value="1"/>
</dbReference>
<keyword evidence="1" id="KW-0547">Nucleotide-binding</keyword>
<evidence type="ECO:0000256" key="1">
    <source>
        <dbReference type="ARBA" id="ARBA00022741"/>
    </source>
</evidence>
<feature type="domain" description="AMP-dependent synthetase/ligase" evidence="3">
    <location>
        <begin position="11"/>
        <end position="419"/>
    </location>
</feature>
<dbReference type="RefSeq" id="WP_181732785.1">
    <property type="nucleotide sequence ID" value="NZ_JACEIR010000012.1"/>
</dbReference>
<comment type="caution">
    <text evidence="4">The sequence shown here is derived from an EMBL/GenBank/DDBJ whole genome shotgun (WGS) entry which is preliminary data.</text>
</comment>
<keyword evidence="5" id="KW-1185">Reference proteome</keyword>
<dbReference type="InterPro" id="IPR042099">
    <property type="entry name" value="ANL_N_sf"/>
</dbReference>